<feature type="domain" description="FAD/NAD(P)-binding" evidence="4">
    <location>
        <begin position="164"/>
        <end position="332"/>
    </location>
</feature>
<dbReference type="STRING" id="1150469.RSPPHO_02936"/>
<dbReference type="GO" id="GO:0016491">
    <property type="term" value="F:oxidoreductase activity"/>
    <property type="evidence" value="ECO:0007669"/>
    <property type="project" value="UniProtKB-KW"/>
</dbReference>
<proteinExistence type="predicted"/>
<keyword evidence="1" id="KW-0560">Oxidoreductase</keyword>
<dbReference type="InterPro" id="IPR006222">
    <property type="entry name" value="GCVT_N"/>
</dbReference>
<dbReference type="InterPro" id="IPR027266">
    <property type="entry name" value="TrmE/GcvT-like"/>
</dbReference>
<dbReference type="InterPro" id="IPR023753">
    <property type="entry name" value="FAD/NAD-binding_dom"/>
</dbReference>
<protein>
    <submittedName>
        <fullName evidence="6">Sarcosine oxidase, alpha subunit family</fullName>
    </submittedName>
</protein>
<dbReference type="SUPFAM" id="SSF103025">
    <property type="entry name" value="Folate-binding domain"/>
    <property type="match status" value="1"/>
</dbReference>
<dbReference type="OrthoDB" id="5287468at2"/>
<dbReference type="PRINTS" id="PR00469">
    <property type="entry name" value="PNDRDTASEII"/>
</dbReference>
<dbReference type="PRINTS" id="PR00368">
    <property type="entry name" value="FADPNR"/>
</dbReference>
<evidence type="ECO:0000259" key="4">
    <source>
        <dbReference type="Pfam" id="PF07992"/>
    </source>
</evidence>
<feature type="region of interest" description="Disordered" evidence="2">
    <location>
        <begin position="457"/>
        <end position="478"/>
    </location>
</feature>
<evidence type="ECO:0000256" key="1">
    <source>
        <dbReference type="ARBA" id="ARBA00023002"/>
    </source>
</evidence>
<dbReference type="eggNOG" id="COG0446">
    <property type="taxonomic scope" value="Bacteria"/>
</dbReference>
<dbReference type="KEGG" id="rpm:RSPPHO_02936"/>
<dbReference type="SUPFAM" id="SSF51971">
    <property type="entry name" value="Nucleotide-binding domain"/>
    <property type="match status" value="1"/>
</dbReference>
<dbReference type="Pfam" id="PF07992">
    <property type="entry name" value="Pyr_redox_2"/>
    <property type="match status" value="1"/>
</dbReference>
<dbReference type="Gene3D" id="3.10.20.440">
    <property type="entry name" value="2Fe-2S iron-sulphur cluster binding domain, sarcosine oxidase, alpha subunit, N-terminal domain"/>
    <property type="match status" value="1"/>
</dbReference>
<dbReference type="InterPro" id="IPR036188">
    <property type="entry name" value="FAD/NAD-bd_sf"/>
</dbReference>
<dbReference type="PANTHER" id="PTHR42949">
    <property type="entry name" value="ANAEROBIC GLYCEROL-3-PHOSPHATE DEHYDROGENASE SUBUNIT B"/>
    <property type="match status" value="1"/>
</dbReference>
<dbReference type="Gene3D" id="3.50.50.60">
    <property type="entry name" value="FAD/NAD(P)-binding domain"/>
    <property type="match status" value="1"/>
</dbReference>
<feature type="domain" description="SoxA A3" evidence="5">
    <location>
        <begin position="499"/>
        <end position="584"/>
    </location>
</feature>
<dbReference type="Gene3D" id="1.10.10.1100">
    <property type="entry name" value="BFD-like [2Fe-2S]-binding domain"/>
    <property type="match status" value="1"/>
</dbReference>
<dbReference type="Pfam" id="PF17806">
    <property type="entry name" value="SO_alpha_A3"/>
    <property type="match status" value="1"/>
</dbReference>
<dbReference type="InterPro" id="IPR051691">
    <property type="entry name" value="Metab_Enz_Cyan_OpOx_G3PDH"/>
</dbReference>
<gene>
    <name evidence="6" type="ORF">RSPPHO_02936</name>
</gene>
<dbReference type="AlphaFoldDB" id="H6SQ43"/>
<dbReference type="PATRIC" id="fig|1150469.3.peg.3313"/>
<evidence type="ECO:0000256" key="2">
    <source>
        <dbReference type="SAM" id="MobiDB-lite"/>
    </source>
</evidence>
<evidence type="ECO:0000259" key="3">
    <source>
        <dbReference type="Pfam" id="PF01571"/>
    </source>
</evidence>
<dbReference type="InterPro" id="IPR041117">
    <property type="entry name" value="SoxA_A3"/>
</dbReference>
<dbReference type="InterPro" id="IPR042204">
    <property type="entry name" value="2Fe-2S-bd_N"/>
</dbReference>
<evidence type="ECO:0000313" key="7">
    <source>
        <dbReference type="Proteomes" id="UP000033220"/>
    </source>
</evidence>
<dbReference type="Pfam" id="PF13510">
    <property type="entry name" value="Fer2_4"/>
    <property type="match status" value="1"/>
</dbReference>
<dbReference type="Proteomes" id="UP000033220">
    <property type="component" value="Chromosome DSM 122"/>
</dbReference>
<dbReference type="EMBL" id="HE663493">
    <property type="protein sequence ID" value="CCG09562.1"/>
    <property type="molecule type" value="Genomic_DNA"/>
</dbReference>
<dbReference type="Gene3D" id="3.30.1360.120">
    <property type="entry name" value="Probable tRNA modification gtpase trme, domain 1"/>
    <property type="match status" value="1"/>
</dbReference>
<dbReference type="Pfam" id="PF01571">
    <property type="entry name" value="GCV_T"/>
    <property type="match status" value="1"/>
</dbReference>
<dbReference type="HOGENOM" id="CLU_011963_0_0_5"/>
<feature type="domain" description="GCVT N-terminal" evidence="3">
    <location>
        <begin position="606"/>
        <end position="730"/>
    </location>
</feature>
<keyword evidence="7" id="KW-1185">Reference proteome</keyword>
<evidence type="ECO:0000313" key="6">
    <source>
        <dbReference type="EMBL" id="CCG09562.1"/>
    </source>
</evidence>
<dbReference type="PANTHER" id="PTHR42949:SF3">
    <property type="entry name" value="ANAEROBIC GLYCEROL-3-PHOSPHATE DEHYDROGENASE SUBUNIT B"/>
    <property type="match status" value="1"/>
</dbReference>
<dbReference type="InterPro" id="IPR041854">
    <property type="entry name" value="BFD-like_2Fe2S-bd_dom_sf"/>
</dbReference>
<accession>H6SQ43</accession>
<evidence type="ECO:0000259" key="5">
    <source>
        <dbReference type="Pfam" id="PF17806"/>
    </source>
</evidence>
<dbReference type="eggNOG" id="COG0404">
    <property type="taxonomic scope" value="Bacteria"/>
</dbReference>
<organism evidence="6 7">
    <name type="scientific">Pararhodospirillum photometricum DSM 122</name>
    <dbReference type="NCBI Taxonomy" id="1150469"/>
    <lineage>
        <taxon>Bacteria</taxon>
        <taxon>Pseudomonadati</taxon>
        <taxon>Pseudomonadota</taxon>
        <taxon>Alphaproteobacteria</taxon>
        <taxon>Rhodospirillales</taxon>
        <taxon>Rhodospirillaceae</taxon>
        <taxon>Pararhodospirillum</taxon>
    </lineage>
</organism>
<name>H6SQ43_PARPM</name>
<reference evidence="6 7" key="1">
    <citation type="submission" date="2012-02" db="EMBL/GenBank/DDBJ databases">
        <title>Shotgun genome sequence of Phaeospirillum photometricum DSM 122.</title>
        <authorList>
            <person name="Duquesne K."/>
            <person name="Sturgis J."/>
        </authorList>
    </citation>
    <scope>NUCLEOTIDE SEQUENCE [LARGE SCALE GENOMIC DNA]</scope>
    <source>
        <strain evidence="7">DSM122</strain>
    </source>
</reference>
<dbReference type="RefSeq" id="WP_014416191.1">
    <property type="nucleotide sequence ID" value="NC_017059.1"/>
</dbReference>
<sequence length="916" mass="94197">MTGRSAGAGIDPARPIPFSFDGRPLVGVEGDSLASALYANGIRVMGRSVRRHRPRGLFGAGIEDPSALLTVDEGGGRIINTPAAMVPLRPGLAAWSQGRRDWDPLAVLDLAAPWLPAGFYYHTLFGFPRVWRWARPLFRALAGQGRVPDTSPHSAAVARSLTVDVLVVGAGPAGLAAALAASASGARVLVAEQDFTLGGSLLAGTAVIEGRRAADWVATAQATLAARPGTTILTRAPVFGLYDDGLALIAQSGEGGGTCLWSVEAARVILATGALERPLLFAGNDRPGVMLASAAATLAGRFGVAPGKRAVIQTVTGAGYALAARLAAVGTTIEAIVDPRPDPGPAAHRAQAAGLRVLSGHTVRSTLGARLSWGTAPVRGARVGPVMGTGPVQDLPCDVLAVSGGWSPGLGLWPGGRGWDPSLGAFRATATTTEDETVVLVGAAAGAGGLAATLASGTRAGTPPGVTAVPPQSEDPEEDTDRAVFWGELPGPTPTTAEGRTFVDLQGDVTVHDLRVACRAGLASIEHAKRFTGLGMGTDQGRTSAVLGAAVVAALDGRDIGAVGLSRGRFPVVPVRVDTWAAGHVLPPLPPPDEPEAEAFRLAGTARHDLVVVDESDRGRLLLTGPDARALLRRASVTVLDDLAPGCWRWALLLREDGHLVAPVQVGALAEDRIAVVTPAGMGRSVRRHLSFIHHVLSPGLRVEIQETEALSVVGVIGPRAALLLPSLEPGRVVDTDLGDGPLRLWGGRLGALPRVLIEGPPRSVARAREHAGQGGQAPLLGPLGLEVLRVTAGVPGAAELSGRRIPADLGLSGPWVANREGLGTRALSLPALTDPNRPRLVHLRAVQAARRVPAGALLGRDGEDALATSGEVTSAQGGWGLGFVRPGSGERLRAVSRVRGTREDIDVTVVPAPGF</sequence>